<evidence type="ECO:0000256" key="8">
    <source>
        <dbReference type="ARBA" id="ARBA00049260"/>
    </source>
</evidence>
<feature type="domain" description="Prephenate/arogenate dehydrogenase" evidence="10">
    <location>
        <begin position="297"/>
        <end position="562"/>
    </location>
</feature>
<dbReference type="Gene3D" id="3.40.190.10">
    <property type="entry name" value="Periplasmic binding protein-like II"/>
    <property type="match status" value="2"/>
</dbReference>
<keyword evidence="4" id="KW-0827">Tyrosine biosynthesis</keyword>
<dbReference type="GO" id="GO:0004665">
    <property type="term" value="F:prephenate dehydrogenase (NADP+) activity"/>
    <property type="evidence" value="ECO:0007669"/>
    <property type="project" value="InterPro"/>
</dbReference>
<evidence type="ECO:0000259" key="10">
    <source>
        <dbReference type="PROSITE" id="PS51176"/>
    </source>
</evidence>
<evidence type="ECO:0000256" key="1">
    <source>
        <dbReference type="ARBA" id="ARBA00005067"/>
    </source>
</evidence>
<reference evidence="12" key="2">
    <citation type="submission" date="2024-06" db="EMBL/GenBank/DDBJ databases">
        <authorList>
            <person name="Plum-Jensen L.E."/>
            <person name="Schramm A."/>
            <person name="Marshall I.P.G."/>
        </authorList>
    </citation>
    <scope>NUCLEOTIDE SEQUENCE</scope>
    <source>
        <strain evidence="12">Rat1</strain>
    </source>
</reference>
<accession>A0AAU8LTN7</accession>
<dbReference type="Pfam" id="PF00800">
    <property type="entry name" value="PDT"/>
    <property type="match status" value="1"/>
</dbReference>
<dbReference type="PANTHER" id="PTHR21363">
    <property type="entry name" value="PREPHENATE DEHYDROGENASE"/>
    <property type="match status" value="1"/>
</dbReference>
<dbReference type="Gene3D" id="1.10.3660.10">
    <property type="entry name" value="6-phosphogluconate dehydrogenase C-terminal like domain"/>
    <property type="match status" value="1"/>
</dbReference>
<dbReference type="Gene3D" id="3.40.50.720">
    <property type="entry name" value="NAD(P)-binding Rossmann-like Domain"/>
    <property type="match status" value="1"/>
</dbReference>
<dbReference type="PROSITE" id="PS51671">
    <property type="entry name" value="ACT"/>
    <property type="match status" value="1"/>
</dbReference>
<comment type="pathway">
    <text evidence="1">Amino-acid biosynthesis; L-tyrosine biosynthesis; (4-hydroxyphenyl)pyruvate from prephenate (NAD(+) route): step 1/1.</text>
</comment>
<dbReference type="Gene3D" id="3.30.70.260">
    <property type="match status" value="1"/>
</dbReference>
<dbReference type="GO" id="GO:0009094">
    <property type="term" value="P:L-phenylalanine biosynthetic process"/>
    <property type="evidence" value="ECO:0007669"/>
    <property type="project" value="InterPro"/>
</dbReference>
<evidence type="ECO:0000256" key="3">
    <source>
        <dbReference type="ARBA" id="ARBA00016891"/>
    </source>
</evidence>
<dbReference type="PROSITE" id="PS51176">
    <property type="entry name" value="PDH_ADH"/>
    <property type="match status" value="1"/>
</dbReference>
<dbReference type="InterPro" id="IPR045865">
    <property type="entry name" value="ACT-like_dom_sf"/>
</dbReference>
<gene>
    <name evidence="12" type="ORF">Q3M24_21845</name>
</gene>
<dbReference type="SUPFAM" id="SSF53850">
    <property type="entry name" value="Periplasmic binding protein-like II"/>
    <property type="match status" value="1"/>
</dbReference>
<dbReference type="InterPro" id="IPR001086">
    <property type="entry name" value="Preph_deHydtase"/>
</dbReference>
<reference evidence="12" key="1">
    <citation type="journal article" date="2024" name="Syst. Appl. Microbiol.">
        <title>First single-strain enrichments of Electrothrix cable bacteria, description of E. aestuarii sp. nov. and E. rattekaaiensis sp. nov., and proposal of a cable bacteria taxonomy following the rules of the SeqCode.</title>
        <authorList>
            <person name="Plum-Jensen L.E."/>
            <person name="Schramm A."/>
            <person name="Marshall I.P.G."/>
        </authorList>
    </citation>
    <scope>NUCLEOTIDE SEQUENCE</scope>
    <source>
        <strain evidence="12">Rat1</strain>
    </source>
</reference>
<evidence type="ECO:0000259" key="9">
    <source>
        <dbReference type="PROSITE" id="PS51171"/>
    </source>
</evidence>
<dbReference type="GO" id="GO:0004664">
    <property type="term" value="F:prephenate dehydratase activity"/>
    <property type="evidence" value="ECO:0007669"/>
    <property type="project" value="InterPro"/>
</dbReference>
<dbReference type="GO" id="GO:0008977">
    <property type="term" value="F:prephenate dehydrogenase (NAD+) activity"/>
    <property type="evidence" value="ECO:0007669"/>
    <property type="project" value="UniProtKB-EC"/>
</dbReference>
<evidence type="ECO:0000256" key="5">
    <source>
        <dbReference type="ARBA" id="ARBA00023002"/>
    </source>
</evidence>
<evidence type="ECO:0000256" key="6">
    <source>
        <dbReference type="ARBA" id="ARBA00023027"/>
    </source>
</evidence>
<evidence type="ECO:0000313" key="12">
    <source>
        <dbReference type="EMBL" id="XCN72889.1"/>
    </source>
</evidence>
<organism evidence="12">
    <name type="scientific">Candidatus Electrothrix aestuarii</name>
    <dbReference type="NCBI Taxonomy" id="3062594"/>
    <lineage>
        <taxon>Bacteria</taxon>
        <taxon>Pseudomonadati</taxon>
        <taxon>Thermodesulfobacteriota</taxon>
        <taxon>Desulfobulbia</taxon>
        <taxon>Desulfobulbales</taxon>
        <taxon>Desulfobulbaceae</taxon>
        <taxon>Candidatus Electrothrix</taxon>
    </lineage>
</organism>
<dbReference type="SUPFAM" id="SSF51735">
    <property type="entry name" value="NAD(P)-binding Rossmann-fold domains"/>
    <property type="match status" value="1"/>
</dbReference>
<dbReference type="PANTHER" id="PTHR21363:SF0">
    <property type="entry name" value="PREPHENATE DEHYDROGENASE [NADP(+)]"/>
    <property type="match status" value="1"/>
</dbReference>
<feature type="domain" description="Prephenate dehydratase" evidence="9">
    <location>
        <begin position="17"/>
        <end position="194"/>
    </location>
</feature>
<dbReference type="InterPro" id="IPR003099">
    <property type="entry name" value="Prephen_DH"/>
</dbReference>
<evidence type="ECO:0000256" key="2">
    <source>
        <dbReference type="ARBA" id="ARBA00012068"/>
    </source>
</evidence>
<dbReference type="SUPFAM" id="SSF48179">
    <property type="entry name" value="6-phosphogluconate dehydrogenase C-terminal domain-like"/>
    <property type="match status" value="1"/>
</dbReference>
<dbReference type="InterPro" id="IPR002912">
    <property type="entry name" value="ACT_dom"/>
</dbReference>
<dbReference type="InterPro" id="IPR036291">
    <property type="entry name" value="NAD(P)-bd_dom_sf"/>
</dbReference>
<name>A0AAU8LTN7_9BACT</name>
<dbReference type="SUPFAM" id="SSF55021">
    <property type="entry name" value="ACT-like"/>
    <property type="match status" value="1"/>
</dbReference>
<keyword evidence="5" id="KW-0560">Oxidoreductase</keyword>
<dbReference type="EMBL" id="CP159373">
    <property type="protein sequence ID" value="XCN72889.1"/>
    <property type="molecule type" value="Genomic_DNA"/>
</dbReference>
<dbReference type="InterPro" id="IPR050812">
    <property type="entry name" value="Preph/Arog_dehydrog"/>
</dbReference>
<dbReference type="InterPro" id="IPR046825">
    <property type="entry name" value="PDH_C"/>
</dbReference>
<dbReference type="PROSITE" id="PS51171">
    <property type="entry name" value="PREPHENATE_DEHYDR_3"/>
    <property type="match status" value="1"/>
</dbReference>
<dbReference type="EC" id="1.3.1.12" evidence="2"/>
<dbReference type="InterPro" id="IPR008927">
    <property type="entry name" value="6-PGluconate_DH-like_C_sf"/>
</dbReference>
<comment type="catalytic activity">
    <reaction evidence="8">
        <text>prephenate + NAD(+) = 3-(4-hydroxyphenyl)pyruvate + CO2 + NADH</text>
        <dbReference type="Rhea" id="RHEA:13869"/>
        <dbReference type="ChEBI" id="CHEBI:16526"/>
        <dbReference type="ChEBI" id="CHEBI:29934"/>
        <dbReference type="ChEBI" id="CHEBI:36242"/>
        <dbReference type="ChEBI" id="CHEBI:57540"/>
        <dbReference type="ChEBI" id="CHEBI:57945"/>
        <dbReference type="EC" id="1.3.1.12"/>
    </reaction>
</comment>
<dbReference type="KEGG" id="eaj:Q3M24_21845"/>
<proteinExistence type="predicted"/>
<keyword evidence="6" id="KW-0520">NAD</keyword>
<feature type="domain" description="ACT" evidence="11">
    <location>
        <begin position="207"/>
        <end position="281"/>
    </location>
</feature>
<protein>
    <recommendedName>
        <fullName evidence="3">Prephenate dehydrogenase</fullName>
        <ecNumber evidence="2">1.3.1.12</ecNumber>
    </recommendedName>
</protein>
<dbReference type="GO" id="GO:0070403">
    <property type="term" value="F:NAD+ binding"/>
    <property type="evidence" value="ECO:0007669"/>
    <property type="project" value="TreeGrafter"/>
</dbReference>
<sequence>MRRPSVMSETTAEHTMCLGTLGPEQSHAWQAAIGYAPQADIKLYPHSGALLDAFLSREVEQVVVPIYNTRQGENKQYFRLFEQVKEGYWLDNIVLPSNLSLGVFAPDVQADELEVVLGKRAVFRQCEEYICGGFPNAALTTVHDLKQAVGRIQGQGLRNHGVIATAELLSALGLHIIEREVAPHNRTRYAVLGRELPKPTGYDATAFITGALDDRVGLLVDILGEFSRQGINILDMSSENDVKSQKLQIYIEAEGHIEDRAMQDAVTAIEERIIGQRNRMRLLGCFPRVDMRPKYINSFGFIGTGAMSAWFADRLEHEGYQALMTGRSTELRPEEMIPQVDVVVVCVPISFTAETIRQYGPLIEDGKALILLAGESETTIETALEVTGQGVEVMLVHNLWGPQAATMKDKNAIVVRTGRSGRFCSEFEAFLYKHGASIYQDSATKHDLLMGIGQKLPTVISVALAMTLEENGITAEDLASHCTLTSLYPILAMARVHSQNPRTYAEIMSTSGESRKIVHDFAQYLHQVVSIADQGNQEGIQELCRVMEQNGEHLTEPFLRNRMEQAKAVDEVLGAII</sequence>
<dbReference type="GO" id="GO:0006571">
    <property type="term" value="P:tyrosine biosynthetic process"/>
    <property type="evidence" value="ECO:0007669"/>
    <property type="project" value="UniProtKB-KW"/>
</dbReference>
<dbReference type="AlphaFoldDB" id="A0AAU8LTN7"/>
<dbReference type="Pfam" id="PF20463">
    <property type="entry name" value="PDH_C"/>
    <property type="match status" value="1"/>
</dbReference>
<evidence type="ECO:0000259" key="11">
    <source>
        <dbReference type="PROSITE" id="PS51671"/>
    </source>
</evidence>
<keyword evidence="7" id="KW-0057">Aromatic amino acid biosynthesis</keyword>
<evidence type="ECO:0000256" key="4">
    <source>
        <dbReference type="ARBA" id="ARBA00022498"/>
    </source>
</evidence>
<keyword evidence="7" id="KW-0028">Amino-acid biosynthesis</keyword>
<evidence type="ECO:0000256" key="7">
    <source>
        <dbReference type="ARBA" id="ARBA00023141"/>
    </source>
</evidence>